<evidence type="ECO:0000313" key="1">
    <source>
        <dbReference type="EMBL" id="TWH71733.1"/>
    </source>
</evidence>
<comment type="caution">
    <text evidence="1">The sequence shown here is derived from an EMBL/GenBank/DDBJ whole genome shotgun (WGS) entry which is preliminary data.</text>
</comment>
<dbReference type="SUPFAM" id="SSF54427">
    <property type="entry name" value="NTF2-like"/>
    <property type="match status" value="1"/>
</dbReference>
<proteinExistence type="predicted"/>
<sequence>MTAEASAATRAAVLEHVAAFNAHDTDRLLAGLHEDVVWATGSDLFRGTAQLRDAVFDVGLWEMRPSLAVRTLLVEGGAAAGTFREVFVVGDERREVDIAVFVTVHDAVIRTVTVFREGSADVEPPRDPGGGG</sequence>
<dbReference type="Gene3D" id="3.10.450.50">
    <property type="match status" value="1"/>
</dbReference>
<organism evidence="1 2">
    <name type="scientific">Modestobacter roseus</name>
    <dbReference type="NCBI Taxonomy" id="1181884"/>
    <lineage>
        <taxon>Bacteria</taxon>
        <taxon>Bacillati</taxon>
        <taxon>Actinomycetota</taxon>
        <taxon>Actinomycetes</taxon>
        <taxon>Geodermatophilales</taxon>
        <taxon>Geodermatophilaceae</taxon>
        <taxon>Modestobacter</taxon>
    </lineage>
</organism>
<gene>
    <name evidence="1" type="ORF">JD78_00231</name>
</gene>
<dbReference type="EMBL" id="VLKF01000001">
    <property type="protein sequence ID" value="TWH71733.1"/>
    <property type="molecule type" value="Genomic_DNA"/>
</dbReference>
<evidence type="ECO:0000313" key="2">
    <source>
        <dbReference type="Proteomes" id="UP000321490"/>
    </source>
</evidence>
<name>A0A562IM12_9ACTN</name>
<reference evidence="1 2" key="1">
    <citation type="submission" date="2019-07" db="EMBL/GenBank/DDBJ databases">
        <title>R&amp;d 2014.</title>
        <authorList>
            <person name="Klenk H.-P."/>
        </authorList>
    </citation>
    <scope>NUCLEOTIDE SEQUENCE [LARGE SCALE GENOMIC DNA]</scope>
    <source>
        <strain evidence="1 2">DSM 45764</strain>
    </source>
</reference>
<dbReference type="AlphaFoldDB" id="A0A562IM12"/>
<evidence type="ECO:0008006" key="3">
    <source>
        <dbReference type="Google" id="ProtNLM"/>
    </source>
</evidence>
<accession>A0A562IM12</accession>
<protein>
    <recommendedName>
        <fullName evidence="3">SnoaL-like domain-containing protein</fullName>
    </recommendedName>
</protein>
<keyword evidence="2" id="KW-1185">Reference proteome</keyword>
<dbReference type="Proteomes" id="UP000321490">
    <property type="component" value="Unassembled WGS sequence"/>
</dbReference>
<dbReference type="InterPro" id="IPR032710">
    <property type="entry name" value="NTF2-like_dom_sf"/>
</dbReference>